<feature type="transmembrane region" description="Helical" evidence="1">
    <location>
        <begin position="346"/>
        <end position="366"/>
    </location>
</feature>
<feature type="transmembrane region" description="Helical" evidence="1">
    <location>
        <begin position="419"/>
        <end position="441"/>
    </location>
</feature>
<feature type="transmembrane region" description="Helical" evidence="1">
    <location>
        <begin position="189"/>
        <end position="214"/>
    </location>
</feature>
<name>A0A7X2N130_9FIRM</name>
<feature type="transmembrane region" description="Helical" evidence="1">
    <location>
        <begin position="482"/>
        <end position="501"/>
    </location>
</feature>
<gene>
    <name evidence="2" type="ORF">FYJ50_00155</name>
</gene>
<keyword evidence="1" id="KW-1133">Transmembrane helix</keyword>
<feature type="transmembrane region" description="Helical" evidence="1">
    <location>
        <begin position="396"/>
        <end position="412"/>
    </location>
</feature>
<accession>A0A7X2N130</accession>
<dbReference type="EMBL" id="VUMM01000001">
    <property type="protein sequence ID" value="MSS00539.1"/>
    <property type="molecule type" value="Genomic_DNA"/>
</dbReference>
<feature type="transmembrane region" description="Helical" evidence="1">
    <location>
        <begin position="6"/>
        <end position="25"/>
    </location>
</feature>
<sequence>MNWLLTIVFYFFLFFQYYLSGDFMLSVFKYEKTFGKILFSGFLTTFLITFLVGFPCQLFFTSFITYFIIQSIVFILFDAVLLFKYKDKIKSYIKNKQYKNIDIKTFLKENWLCILFVVLFTSFSMANQLPIYQMNYDDMYYIGKVENLKTAEHLMDTDFFNGKLLSENSINVARVINTYELSYAYFSTIFHIPSTFFCRVSMVIHNYLLFCVVYKEIAKNILDKNIAQFSLLPFFIFLIPFGFLQSGLPLWLRVNCYDLWQFQTAMFYGGSIVRVMSIPILYIFSEPLLYKMEFKKLFYLFLISISFMSFSTIYIQILVLFFLVILFIKFFILLINNIKKKNIAKIILYSLCLISYIVLLISTKYLDHLSLIKTDSFVYAYESFIPYLTIWYDHDIILNLGIIIVLIGLCITSEWQHKIVYFITLGLFLFIYNGYFIEILVITSFNFFFVILRTIASIQFIILFLCGCTFLSVLKKIKFKKIFINVFSIISISLVLLFFYLSQNIFLNYVYLGSGISESGWNFHRLLDFNTNMTADIFESVGQYFNELTDDTYKLFSPSVFYTDGIMAYDYGFTLSSSKIQIQDRGGFDVLNADELVYLNDFSLYGQGELSVVKSLIEKEDISYILLFNETSKSYFEDNQIVLENTKNENPWFLIKIY</sequence>
<feature type="transmembrane region" description="Helical" evidence="1">
    <location>
        <begin position="37"/>
        <end position="60"/>
    </location>
</feature>
<keyword evidence="3" id="KW-1185">Reference proteome</keyword>
<evidence type="ECO:0000313" key="3">
    <source>
        <dbReference type="Proteomes" id="UP000470082"/>
    </source>
</evidence>
<dbReference type="AlphaFoldDB" id="A0A7X2N130"/>
<feature type="transmembrane region" description="Helical" evidence="1">
    <location>
        <begin position="106"/>
        <end position="126"/>
    </location>
</feature>
<feature type="transmembrane region" description="Helical" evidence="1">
    <location>
        <begin position="66"/>
        <end position="85"/>
    </location>
</feature>
<dbReference type="Pfam" id="PF19554">
    <property type="entry name" value="DUF6077"/>
    <property type="match status" value="1"/>
</dbReference>
<dbReference type="RefSeq" id="WP_154459014.1">
    <property type="nucleotide sequence ID" value="NZ_VUMM01000001.1"/>
</dbReference>
<feature type="transmembrane region" description="Helical" evidence="1">
    <location>
        <begin position="265"/>
        <end position="285"/>
    </location>
</feature>
<keyword evidence="1" id="KW-0812">Transmembrane</keyword>
<proteinExistence type="predicted"/>
<dbReference type="Proteomes" id="UP000470082">
    <property type="component" value="Unassembled WGS sequence"/>
</dbReference>
<organism evidence="2 3">
    <name type="scientific">Floccifex porci</name>
    <dbReference type="NCBI Taxonomy" id="2606629"/>
    <lineage>
        <taxon>Bacteria</taxon>
        <taxon>Bacillati</taxon>
        <taxon>Bacillota</taxon>
        <taxon>Erysipelotrichia</taxon>
        <taxon>Erysipelotrichales</taxon>
        <taxon>Erysipelotrichaceae</taxon>
        <taxon>Floccifex</taxon>
    </lineage>
</organism>
<comment type="caution">
    <text evidence="2">The sequence shown here is derived from an EMBL/GenBank/DDBJ whole genome shotgun (WGS) entry which is preliminary data.</text>
</comment>
<dbReference type="InterPro" id="IPR045723">
    <property type="entry name" value="DUF6077"/>
</dbReference>
<feature type="transmembrane region" description="Helical" evidence="1">
    <location>
        <begin position="226"/>
        <end position="245"/>
    </location>
</feature>
<evidence type="ECO:0000256" key="1">
    <source>
        <dbReference type="SAM" id="Phobius"/>
    </source>
</evidence>
<feature type="transmembrane region" description="Helical" evidence="1">
    <location>
        <begin position="297"/>
        <end position="315"/>
    </location>
</feature>
<keyword evidence="1" id="KW-0472">Membrane</keyword>
<feature type="transmembrane region" description="Helical" evidence="1">
    <location>
        <begin position="447"/>
        <end position="470"/>
    </location>
</feature>
<reference evidence="2 3" key="1">
    <citation type="submission" date="2019-08" db="EMBL/GenBank/DDBJ databases">
        <title>In-depth cultivation of the pig gut microbiome towards novel bacterial diversity and tailored functional studies.</title>
        <authorList>
            <person name="Wylensek D."/>
            <person name="Hitch T.C.A."/>
            <person name="Clavel T."/>
        </authorList>
    </citation>
    <scope>NUCLEOTIDE SEQUENCE [LARGE SCALE GENOMIC DNA]</scope>
    <source>
        <strain evidence="2 3">LKV-178-WT-2G</strain>
    </source>
</reference>
<feature type="transmembrane region" description="Helical" evidence="1">
    <location>
        <begin position="321"/>
        <end position="339"/>
    </location>
</feature>
<evidence type="ECO:0000313" key="2">
    <source>
        <dbReference type="EMBL" id="MSS00539.1"/>
    </source>
</evidence>
<protein>
    <submittedName>
        <fullName evidence="2">Uncharacterized protein</fullName>
    </submittedName>
</protein>